<sequence length="239" mass="27178">MWFTMLPVVAFATVVYGIPCEEARMKCMYRVGCGKALQNYMVGCSLVLQESAIDYCPKVCEYSLIALVSTEEGKALMECECSDPYCQHEKERTEICKPSVIKTINEPVVACRIAQRICNANAACATAFDYYQRNCKAMFHGKKCTPKCHNSISILRRQEKAQQLKMCTCDGKEDYDCPKIQRNMEKLCFHKAHHRYNATTPTVNVHSEQTPEVIRTSSSECLRVSLIVLFVSLLLLRTR</sequence>
<evidence type="ECO:0000256" key="2">
    <source>
        <dbReference type="ARBA" id="ARBA00022475"/>
    </source>
</evidence>
<proteinExistence type="predicted"/>
<feature type="signal peptide" evidence="6">
    <location>
        <begin position="1"/>
        <end position="17"/>
    </location>
</feature>
<dbReference type="GO" id="GO:0005886">
    <property type="term" value="C:plasma membrane"/>
    <property type="evidence" value="ECO:0007669"/>
    <property type="project" value="UniProtKB-SubCell"/>
</dbReference>
<feature type="chain" id="PRO_5004656529" description="GDNF/GAS1 domain-containing protein" evidence="6">
    <location>
        <begin position="18"/>
        <end position="239"/>
    </location>
</feature>
<evidence type="ECO:0000256" key="1">
    <source>
        <dbReference type="ARBA" id="ARBA00004236"/>
    </source>
</evidence>
<dbReference type="AlphaFoldDB" id="U4UFE9"/>
<dbReference type="PANTHER" id="PTHR16840">
    <property type="entry name" value="GROWTH ARREST-SPECIFIC PROTEIN 1"/>
    <property type="match status" value="1"/>
</dbReference>
<keyword evidence="3 6" id="KW-0732">Signal</keyword>
<evidence type="ECO:0000256" key="5">
    <source>
        <dbReference type="ARBA" id="ARBA00023180"/>
    </source>
</evidence>
<feature type="domain" description="GDNF/GAS1" evidence="7">
    <location>
        <begin position="111"/>
        <end position="184"/>
    </location>
</feature>
<keyword evidence="2" id="KW-1003">Cell membrane</keyword>
<dbReference type="InterPro" id="IPR016017">
    <property type="entry name" value="GDNF/GAS1"/>
</dbReference>
<accession>U4UFE9</accession>
<keyword evidence="5" id="KW-0325">Glycoprotein</keyword>
<evidence type="ECO:0000256" key="3">
    <source>
        <dbReference type="ARBA" id="ARBA00022729"/>
    </source>
</evidence>
<organism evidence="8 9">
    <name type="scientific">Dendroctonus ponderosae</name>
    <name type="common">Mountain pine beetle</name>
    <dbReference type="NCBI Taxonomy" id="77166"/>
    <lineage>
        <taxon>Eukaryota</taxon>
        <taxon>Metazoa</taxon>
        <taxon>Ecdysozoa</taxon>
        <taxon>Arthropoda</taxon>
        <taxon>Hexapoda</taxon>
        <taxon>Insecta</taxon>
        <taxon>Pterygota</taxon>
        <taxon>Neoptera</taxon>
        <taxon>Endopterygota</taxon>
        <taxon>Coleoptera</taxon>
        <taxon>Polyphaga</taxon>
        <taxon>Cucujiformia</taxon>
        <taxon>Curculionidae</taxon>
        <taxon>Scolytinae</taxon>
        <taxon>Dendroctonus</taxon>
    </lineage>
</organism>
<protein>
    <recommendedName>
        <fullName evidence="7">GDNF/GAS1 domain-containing protein</fullName>
    </recommendedName>
</protein>
<dbReference type="Proteomes" id="UP000030742">
    <property type="component" value="Unassembled WGS sequence"/>
</dbReference>
<evidence type="ECO:0000256" key="4">
    <source>
        <dbReference type="ARBA" id="ARBA00023136"/>
    </source>
</evidence>
<name>U4UFE9_DENPD</name>
<evidence type="ECO:0000313" key="9">
    <source>
        <dbReference type="Proteomes" id="UP000030742"/>
    </source>
</evidence>
<evidence type="ECO:0000259" key="7">
    <source>
        <dbReference type="Pfam" id="PF02351"/>
    </source>
</evidence>
<dbReference type="Pfam" id="PF02351">
    <property type="entry name" value="GDNF"/>
    <property type="match status" value="1"/>
</dbReference>
<reference evidence="8 9" key="1">
    <citation type="journal article" date="2013" name="Genome Biol.">
        <title>Draft genome of the mountain pine beetle, Dendroctonus ponderosae Hopkins, a major forest pest.</title>
        <authorList>
            <person name="Keeling C.I."/>
            <person name="Yuen M.M."/>
            <person name="Liao N.Y."/>
            <person name="Docking T.R."/>
            <person name="Chan S.K."/>
            <person name="Taylor G.A."/>
            <person name="Palmquist D.L."/>
            <person name="Jackman S.D."/>
            <person name="Nguyen A."/>
            <person name="Li M."/>
            <person name="Henderson H."/>
            <person name="Janes J.K."/>
            <person name="Zhao Y."/>
            <person name="Pandoh P."/>
            <person name="Moore R."/>
            <person name="Sperling F.A."/>
            <person name="Huber D.P."/>
            <person name="Birol I."/>
            <person name="Jones S.J."/>
            <person name="Bohlmann J."/>
        </authorList>
    </citation>
    <scope>NUCLEOTIDE SEQUENCE</scope>
</reference>
<dbReference type="GO" id="GO:0051726">
    <property type="term" value="P:regulation of cell cycle"/>
    <property type="evidence" value="ECO:0007669"/>
    <property type="project" value="InterPro"/>
</dbReference>
<dbReference type="InterPro" id="IPR039596">
    <property type="entry name" value="GAS1"/>
</dbReference>
<evidence type="ECO:0000313" key="8">
    <source>
        <dbReference type="EMBL" id="ERL88640.1"/>
    </source>
</evidence>
<dbReference type="STRING" id="77166.U4UFE9"/>
<dbReference type="OrthoDB" id="5950623at2759"/>
<evidence type="ECO:0000256" key="6">
    <source>
        <dbReference type="SAM" id="SignalP"/>
    </source>
</evidence>
<comment type="subcellular location">
    <subcellularLocation>
        <location evidence="1">Cell membrane</location>
    </subcellularLocation>
</comment>
<dbReference type="PANTHER" id="PTHR16840:SF3">
    <property type="entry name" value="GROWTH ARREST-SPECIFIC PROTEIN 1"/>
    <property type="match status" value="1"/>
</dbReference>
<gene>
    <name evidence="8" type="ORF">D910_06024</name>
</gene>
<keyword evidence="4" id="KW-0472">Membrane</keyword>
<dbReference type="EMBL" id="KB632085">
    <property type="protein sequence ID" value="ERL88640.1"/>
    <property type="molecule type" value="Genomic_DNA"/>
</dbReference>